<sequence length="156" mass="16947">MASASDQSRLDKINAYYQNSPDLTEYIGHSEDTASTTLEENIKDLQVTETDKEEACRREFLNIGGPEVIRNSKQQKKEKPKVKPNQNASITDKVAKESSDSNASSHELHDDGNQATSGGSVGAAAHKANPGPVKADNLPTPASKDELKKRAEELNK</sequence>
<accession>A0A9P4LEK2</accession>
<evidence type="ECO:0000313" key="3">
    <source>
        <dbReference type="Proteomes" id="UP000800039"/>
    </source>
</evidence>
<feature type="compositionally biased region" description="Basic and acidic residues" evidence="1">
    <location>
        <begin position="143"/>
        <end position="156"/>
    </location>
</feature>
<evidence type="ECO:0000313" key="2">
    <source>
        <dbReference type="EMBL" id="KAF1852125.1"/>
    </source>
</evidence>
<dbReference type="Proteomes" id="UP000800039">
    <property type="component" value="Unassembled WGS sequence"/>
</dbReference>
<organism evidence="2 3">
    <name type="scientific">Cucurbitaria berberidis CBS 394.84</name>
    <dbReference type="NCBI Taxonomy" id="1168544"/>
    <lineage>
        <taxon>Eukaryota</taxon>
        <taxon>Fungi</taxon>
        <taxon>Dikarya</taxon>
        <taxon>Ascomycota</taxon>
        <taxon>Pezizomycotina</taxon>
        <taxon>Dothideomycetes</taxon>
        <taxon>Pleosporomycetidae</taxon>
        <taxon>Pleosporales</taxon>
        <taxon>Pleosporineae</taxon>
        <taxon>Cucurbitariaceae</taxon>
        <taxon>Cucurbitaria</taxon>
    </lineage>
</organism>
<dbReference type="RefSeq" id="XP_040794688.1">
    <property type="nucleotide sequence ID" value="XM_040936494.1"/>
</dbReference>
<reference evidence="2" key="1">
    <citation type="submission" date="2020-01" db="EMBL/GenBank/DDBJ databases">
        <authorList>
            <consortium name="DOE Joint Genome Institute"/>
            <person name="Haridas S."/>
            <person name="Albert R."/>
            <person name="Binder M."/>
            <person name="Bloem J."/>
            <person name="Labutti K."/>
            <person name="Salamov A."/>
            <person name="Andreopoulos B."/>
            <person name="Baker S.E."/>
            <person name="Barry K."/>
            <person name="Bills G."/>
            <person name="Bluhm B.H."/>
            <person name="Cannon C."/>
            <person name="Castanera R."/>
            <person name="Culley D.E."/>
            <person name="Daum C."/>
            <person name="Ezra D."/>
            <person name="Gonzalez J.B."/>
            <person name="Henrissat B."/>
            <person name="Kuo A."/>
            <person name="Liang C."/>
            <person name="Lipzen A."/>
            <person name="Lutzoni F."/>
            <person name="Magnuson J."/>
            <person name="Mondo S."/>
            <person name="Nolan M."/>
            <person name="Ohm R."/>
            <person name="Pangilinan J."/>
            <person name="Park H.-J."/>
            <person name="Ramirez L."/>
            <person name="Alfaro M."/>
            <person name="Sun H."/>
            <person name="Tritt A."/>
            <person name="Yoshinaga Y."/>
            <person name="Zwiers L.-H."/>
            <person name="Turgeon B.G."/>
            <person name="Goodwin S.B."/>
            <person name="Spatafora J.W."/>
            <person name="Crous P.W."/>
            <person name="Grigoriev I.V."/>
        </authorList>
    </citation>
    <scope>NUCLEOTIDE SEQUENCE</scope>
    <source>
        <strain evidence="2">CBS 394.84</strain>
    </source>
</reference>
<dbReference type="EMBL" id="ML976614">
    <property type="protein sequence ID" value="KAF1852125.1"/>
    <property type="molecule type" value="Genomic_DNA"/>
</dbReference>
<feature type="compositionally biased region" description="Basic residues" evidence="1">
    <location>
        <begin position="73"/>
        <end position="82"/>
    </location>
</feature>
<evidence type="ECO:0000256" key="1">
    <source>
        <dbReference type="SAM" id="MobiDB-lite"/>
    </source>
</evidence>
<protein>
    <submittedName>
        <fullName evidence="2">Uncharacterized protein</fullName>
    </submittedName>
</protein>
<gene>
    <name evidence="2" type="ORF">K460DRAFT_402115</name>
</gene>
<dbReference type="OrthoDB" id="2532734at2759"/>
<name>A0A9P4LEK2_9PLEO</name>
<feature type="region of interest" description="Disordered" evidence="1">
    <location>
        <begin position="63"/>
        <end position="156"/>
    </location>
</feature>
<keyword evidence="3" id="KW-1185">Reference proteome</keyword>
<dbReference type="AlphaFoldDB" id="A0A9P4LEK2"/>
<proteinExistence type="predicted"/>
<comment type="caution">
    <text evidence="2">The sequence shown here is derived from an EMBL/GenBank/DDBJ whole genome shotgun (WGS) entry which is preliminary data.</text>
</comment>
<dbReference type="GeneID" id="63853744"/>